<name>A0A9P1KH79_9CYAN</name>
<evidence type="ECO:0000256" key="3">
    <source>
        <dbReference type="ARBA" id="ARBA00022691"/>
    </source>
</evidence>
<dbReference type="GO" id="GO:0008168">
    <property type="term" value="F:methyltransferase activity"/>
    <property type="evidence" value="ECO:0007669"/>
    <property type="project" value="UniProtKB-KW"/>
</dbReference>
<proteinExistence type="predicted"/>
<keyword evidence="1 5" id="KW-0489">Methyltransferase</keyword>
<keyword evidence="2 5" id="KW-0808">Transferase</keyword>
<dbReference type="PANTHER" id="PTHR43464">
    <property type="entry name" value="METHYLTRANSFERASE"/>
    <property type="match status" value="1"/>
</dbReference>
<dbReference type="InterPro" id="IPR041698">
    <property type="entry name" value="Methyltransf_25"/>
</dbReference>
<evidence type="ECO:0000259" key="4">
    <source>
        <dbReference type="Pfam" id="PF13649"/>
    </source>
</evidence>
<sequence length="356" mass="40221">MVANKPISLSDRQNMNNAILSNAISLKVKRLTAASGQMSLPCIPSMIDEYMDQFDRILKSLGQTFTQEEMTALRELVARKLGYGYNQSPHSRIIFKYEPPDPTQGLTSGLKLSVFTEILSVEQKYQRWLTSRQGPLFGSHADAKLMDVVKEFNPPSNAPILDVGAGVGRNTLALARRGHPVDAVELTPEFAQIIAKEAQENQLPVRVIQSNILNPSLQLPQKSYQLVLVSEVISHFRNNQDVRTLLARMCNAIRPGGLLLFNTFLTEPGYEPDNRARELSQVQWSYLITRSEFNSIMAGLPLEVLSDESVYEYERSHLPSESWPPTGWFENWSQGRDVFPIHNPPISLRWILCRVN</sequence>
<evidence type="ECO:0000313" key="6">
    <source>
        <dbReference type="Proteomes" id="UP000032946"/>
    </source>
</evidence>
<dbReference type="RefSeq" id="WP_008053119.1">
    <property type="nucleotide sequence ID" value="NZ_FO818640.1"/>
</dbReference>
<organism evidence="5 6">
    <name type="scientific">Limnospira indica PCC 8005</name>
    <dbReference type="NCBI Taxonomy" id="376219"/>
    <lineage>
        <taxon>Bacteria</taxon>
        <taxon>Bacillati</taxon>
        <taxon>Cyanobacteriota</taxon>
        <taxon>Cyanophyceae</taxon>
        <taxon>Oscillatoriophycideae</taxon>
        <taxon>Oscillatoriales</taxon>
        <taxon>Sirenicapillariaceae</taxon>
        <taxon>Limnospira</taxon>
    </lineage>
</organism>
<dbReference type="AlphaFoldDB" id="A0A9P1KH79"/>
<gene>
    <name evidence="5" type="ORF">ARTHRO_41350</name>
</gene>
<evidence type="ECO:0000256" key="2">
    <source>
        <dbReference type="ARBA" id="ARBA00022679"/>
    </source>
</evidence>
<protein>
    <submittedName>
        <fullName evidence="5">SAM-dependent methyltransferase</fullName>
        <ecNumber evidence="5">2.1.1.-</ecNumber>
    </submittedName>
</protein>
<dbReference type="GO" id="GO:0032259">
    <property type="term" value="P:methylation"/>
    <property type="evidence" value="ECO:0007669"/>
    <property type="project" value="UniProtKB-KW"/>
</dbReference>
<dbReference type="EC" id="2.1.1.-" evidence="5"/>
<dbReference type="Proteomes" id="UP000032946">
    <property type="component" value="Chromosome"/>
</dbReference>
<dbReference type="InterPro" id="IPR029063">
    <property type="entry name" value="SAM-dependent_MTases_sf"/>
</dbReference>
<reference evidence="5 6" key="1">
    <citation type="submission" date="2014-02" db="EMBL/GenBank/DDBJ databases">
        <authorList>
            <person name="Genoscope - CEA"/>
        </authorList>
    </citation>
    <scope>NUCLEOTIDE SEQUENCE [LARGE SCALE GENOMIC DNA]</scope>
    <source>
        <strain evidence="5 6">PCC 8005</strain>
    </source>
</reference>
<evidence type="ECO:0000256" key="1">
    <source>
        <dbReference type="ARBA" id="ARBA00022603"/>
    </source>
</evidence>
<dbReference type="Gene3D" id="3.40.50.150">
    <property type="entry name" value="Vaccinia Virus protein VP39"/>
    <property type="match status" value="1"/>
</dbReference>
<dbReference type="Pfam" id="PF13649">
    <property type="entry name" value="Methyltransf_25"/>
    <property type="match status" value="1"/>
</dbReference>
<dbReference type="PANTHER" id="PTHR43464:SF19">
    <property type="entry name" value="UBIQUINONE BIOSYNTHESIS O-METHYLTRANSFERASE, MITOCHONDRIAL"/>
    <property type="match status" value="1"/>
</dbReference>
<dbReference type="EMBL" id="FO818640">
    <property type="protein sequence ID" value="CDM96941.1"/>
    <property type="molecule type" value="Genomic_DNA"/>
</dbReference>
<dbReference type="CDD" id="cd02440">
    <property type="entry name" value="AdoMet_MTases"/>
    <property type="match status" value="1"/>
</dbReference>
<feature type="domain" description="Methyltransferase" evidence="4">
    <location>
        <begin position="160"/>
        <end position="257"/>
    </location>
</feature>
<accession>A0A9P1KH79</accession>
<evidence type="ECO:0000313" key="5">
    <source>
        <dbReference type="EMBL" id="CDM96941.1"/>
    </source>
</evidence>
<keyword evidence="6" id="KW-1185">Reference proteome</keyword>
<keyword evidence="3" id="KW-0949">S-adenosyl-L-methionine</keyword>
<dbReference type="SUPFAM" id="SSF53335">
    <property type="entry name" value="S-adenosyl-L-methionine-dependent methyltransferases"/>
    <property type="match status" value="1"/>
</dbReference>